<feature type="compositionally biased region" description="Basic and acidic residues" evidence="1">
    <location>
        <begin position="67"/>
        <end position="85"/>
    </location>
</feature>
<protein>
    <submittedName>
        <fullName evidence="2">Uncharacterized protein</fullName>
    </submittedName>
</protein>
<sequence length="97" mass="10543">MNGSEERESDHSEPSKDGPFEIPHEDVSSCGLPIPPAVLQSLCSLRDHGEARGPRPGFLPAEIQGARARERAGKPPQEEDSEHRQGQRHPVAQSSNS</sequence>
<reference evidence="2 3" key="1">
    <citation type="submission" date="2021-06" db="EMBL/GenBank/DDBJ databases">
        <title>Caerostris extrusa draft genome.</title>
        <authorList>
            <person name="Kono N."/>
            <person name="Arakawa K."/>
        </authorList>
    </citation>
    <scope>NUCLEOTIDE SEQUENCE [LARGE SCALE GENOMIC DNA]</scope>
</reference>
<feature type="region of interest" description="Disordered" evidence="1">
    <location>
        <begin position="47"/>
        <end position="97"/>
    </location>
</feature>
<evidence type="ECO:0000256" key="1">
    <source>
        <dbReference type="SAM" id="MobiDB-lite"/>
    </source>
</evidence>
<feature type="compositionally biased region" description="Basic and acidic residues" evidence="1">
    <location>
        <begin position="1"/>
        <end position="27"/>
    </location>
</feature>
<gene>
    <name evidence="2" type="ORF">CEXT_592541</name>
</gene>
<proteinExistence type="predicted"/>
<evidence type="ECO:0000313" key="2">
    <source>
        <dbReference type="EMBL" id="GIY50287.1"/>
    </source>
</evidence>
<dbReference type="AlphaFoldDB" id="A0AAV4TY86"/>
<organism evidence="2 3">
    <name type="scientific">Caerostris extrusa</name>
    <name type="common">Bark spider</name>
    <name type="synonym">Caerostris bankana</name>
    <dbReference type="NCBI Taxonomy" id="172846"/>
    <lineage>
        <taxon>Eukaryota</taxon>
        <taxon>Metazoa</taxon>
        <taxon>Ecdysozoa</taxon>
        <taxon>Arthropoda</taxon>
        <taxon>Chelicerata</taxon>
        <taxon>Arachnida</taxon>
        <taxon>Araneae</taxon>
        <taxon>Araneomorphae</taxon>
        <taxon>Entelegynae</taxon>
        <taxon>Araneoidea</taxon>
        <taxon>Araneidae</taxon>
        <taxon>Caerostris</taxon>
    </lineage>
</organism>
<name>A0AAV4TY86_CAEEX</name>
<dbReference type="Proteomes" id="UP001054945">
    <property type="component" value="Unassembled WGS sequence"/>
</dbReference>
<accession>A0AAV4TY86</accession>
<keyword evidence="3" id="KW-1185">Reference proteome</keyword>
<feature type="region of interest" description="Disordered" evidence="1">
    <location>
        <begin position="1"/>
        <end position="35"/>
    </location>
</feature>
<evidence type="ECO:0000313" key="3">
    <source>
        <dbReference type="Proteomes" id="UP001054945"/>
    </source>
</evidence>
<comment type="caution">
    <text evidence="2">The sequence shown here is derived from an EMBL/GenBank/DDBJ whole genome shotgun (WGS) entry which is preliminary data.</text>
</comment>
<dbReference type="EMBL" id="BPLR01011959">
    <property type="protein sequence ID" value="GIY50287.1"/>
    <property type="molecule type" value="Genomic_DNA"/>
</dbReference>